<dbReference type="InterPro" id="IPR024936">
    <property type="entry name" value="Cyclophilin-type_PPIase"/>
</dbReference>
<feature type="chain" id="PRO_5013726630" description="peptidylprolyl isomerase" evidence="7">
    <location>
        <begin position="20"/>
        <end position="209"/>
    </location>
</feature>
<comment type="similarity">
    <text evidence="2">Belongs to the cyclophilin-type PPIase family.</text>
</comment>
<comment type="caution">
    <text evidence="9">The sequence shown here is derived from an EMBL/GenBank/DDBJ whole genome shotgun (WGS) entry which is preliminary data.</text>
</comment>
<dbReference type="PANTHER" id="PTHR45625:SF4">
    <property type="entry name" value="PEPTIDYLPROLYL ISOMERASE DOMAIN AND WD REPEAT-CONTAINING PROTEIN 1"/>
    <property type="match status" value="1"/>
</dbReference>
<reference evidence="9 10" key="1">
    <citation type="submission" date="2017-10" db="EMBL/GenBank/DDBJ databases">
        <title>The draft genome sequence of Lewinella marina KCTC 32374.</title>
        <authorList>
            <person name="Wang K."/>
        </authorList>
    </citation>
    <scope>NUCLEOTIDE SEQUENCE [LARGE SCALE GENOMIC DNA]</scope>
    <source>
        <strain evidence="9 10">MKG-38</strain>
    </source>
</reference>
<keyword evidence="10" id="KW-1185">Reference proteome</keyword>
<feature type="domain" description="PPIase cyclophilin-type" evidence="8">
    <location>
        <begin position="30"/>
        <end position="208"/>
    </location>
</feature>
<dbReference type="Gene3D" id="2.40.100.10">
    <property type="entry name" value="Cyclophilin-like"/>
    <property type="match status" value="1"/>
</dbReference>
<gene>
    <name evidence="9" type="ORF">CGL56_15500</name>
</gene>
<dbReference type="PROSITE" id="PS00170">
    <property type="entry name" value="CSA_PPIASE_1"/>
    <property type="match status" value="1"/>
</dbReference>
<evidence type="ECO:0000256" key="6">
    <source>
        <dbReference type="SAM" id="MobiDB-lite"/>
    </source>
</evidence>
<organism evidence="9 10">
    <name type="scientific">Neolewinella marina</name>
    <dbReference type="NCBI Taxonomy" id="438751"/>
    <lineage>
        <taxon>Bacteria</taxon>
        <taxon>Pseudomonadati</taxon>
        <taxon>Bacteroidota</taxon>
        <taxon>Saprospiria</taxon>
        <taxon>Saprospirales</taxon>
        <taxon>Lewinellaceae</taxon>
        <taxon>Neolewinella</taxon>
    </lineage>
</organism>
<evidence type="ECO:0000256" key="5">
    <source>
        <dbReference type="ARBA" id="ARBA00023235"/>
    </source>
</evidence>
<accession>A0A2G0CC22</accession>
<dbReference type="GO" id="GO:0003755">
    <property type="term" value="F:peptidyl-prolyl cis-trans isomerase activity"/>
    <property type="evidence" value="ECO:0007669"/>
    <property type="project" value="UniProtKB-KW"/>
</dbReference>
<dbReference type="EMBL" id="PDLO01000008">
    <property type="protein sequence ID" value="PHK97502.1"/>
    <property type="molecule type" value="Genomic_DNA"/>
</dbReference>
<dbReference type="CDD" id="cd00317">
    <property type="entry name" value="cyclophilin"/>
    <property type="match status" value="1"/>
</dbReference>
<dbReference type="RefSeq" id="WP_099107493.1">
    <property type="nucleotide sequence ID" value="NZ_JAATJF010000003.1"/>
</dbReference>
<dbReference type="Pfam" id="PF00160">
    <property type="entry name" value="Pro_isomerase"/>
    <property type="match status" value="1"/>
</dbReference>
<keyword evidence="4" id="KW-0697">Rotamase</keyword>
<dbReference type="InterPro" id="IPR029000">
    <property type="entry name" value="Cyclophilin-like_dom_sf"/>
</dbReference>
<dbReference type="InterPro" id="IPR044666">
    <property type="entry name" value="Cyclophilin_A-like"/>
</dbReference>
<dbReference type="PROSITE" id="PS51257">
    <property type="entry name" value="PROKAR_LIPOPROTEIN"/>
    <property type="match status" value="1"/>
</dbReference>
<evidence type="ECO:0000256" key="3">
    <source>
        <dbReference type="ARBA" id="ARBA00013194"/>
    </source>
</evidence>
<keyword evidence="7" id="KW-0732">Signal</keyword>
<dbReference type="PIRSF" id="PIRSF001467">
    <property type="entry name" value="Peptidylpro_ismrse"/>
    <property type="match status" value="1"/>
</dbReference>
<dbReference type="GO" id="GO:0006457">
    <property type="term" value="P:protein folding"/>
    <property type="evidence" value="ECO:0007669"/>
    <property type="project" value="InterPro"/>
</dbReference>
<dbReference type="Proteomes" id="UP000226437">
    <property type="component" value="Unassembled WGS sequence"/>
</dbReference>
<dbReference type="PANTHER" id="PTHR45625">
    <property type="entry name" value="PEPTIDYL-PROLYL CIS-TRANS ISOMERASE-RELATED"/>
    <property type="match status" value="1"/>
</dbReference>
<dbReference type="EC" id="5.2.1.8" evidence="3"/>
<evidence type="ECO:0000256" key="1">
    <source>
        <dbReference type="ARBA" id="ARBA00002388"/>
    </source>
</evidence>
<dbReference type="OrthoDB" id="9807797at2"/>
<dbReference type="InterPro" id="IPR002130">
    <property type="entry name" value="Cyclophilin-type_PPIase_dom"/>
</dbReference>
<dbReference type="PROSITE" id="PS50072">
    <property type="entry name" value="CSA_PPIASE_2"/>
    <property type="match status" value="1"/>
</dbReference>
<proteinExistence type="inferred from homology"/>
<dbReference type="SUPFAM" id="SSF50891">
    <property type="entry name" value="Cyclophilin-like"/>
    <property type="match status" value="1"/>
</dbReference>
<feature type="region of interest" description="Disordered" evidence="6">
    <location>
        <begin position="72"/>
        <end position="95"/>
    </location>
</feature>
<dbReference type="InterPro" id="IPR020892">
    <property type="entry name" value="Cyclophilin-type_PPIase_CS"/>
</dbReference>
<sequence length="209" mass="22915">MRYLLLALFLGLLSCSSNDGTRAVIQTNRGDIEVLLYPETERHTENFIKLAREGFYNGTLFHRVIPGFMVQAGDPESKGAGPDQPLGRGGPGYEIDAEIGAPHLHGALAAARTPNPEKRSSGSQFYIVTGEIQTDNTLDNIERIKGIQYSDAQREAYKTVGGRPDLDQEYTVFGEVVSGMDVVEAIAEVERGAYDRPLEDVVIENITVK</sequence>
<keyword evidence="5 9" id="KW-0413">Isomerase</keyword>
<protein>
    <recommendedName>
        <fullName evidence="3">peptidylprolyl isomerase</fullName>
        <ecNumber evidence="3">5.2.1.8</ecNumber>
    </recommendedName>
</protein>
<evidence type="ECO:0000256" key="2">
    <source>
        <dbReference type="ARBA" id="ARBA00007365"/>
    </source>
</evidence>
<evidence type="ECO:0000256" key="7">
    <source>
        <dbReference type="SAM" id="SignalP"/>
    </source>
</evidence>
<evidence type="ECO:0000256" key="4">
    <source>
        <dbReference type="ARBA" id="ARBA00023110"/>
    </source>
</evidence>
<evidence type="ECO:0000313" key="9">
    <source>
        <dbReference type="EMBL" id="PHK97502.1"/>
    </source>
</evidence>
<dbReference type="AlphaFoldDB" id="A0A2G0CC22"/>
<evidence type="ECO:0000259" key="8">
    <source>
        <dbReference type="PROSITE" id="PS50072"/>
    </source>
</evidence>
<evidence type="ECO:0000313" key="10">
    <source>
        <dbReference type="Proteomes" id="UP000226437"/>
    </source>
</evidence>
<comment type="function">
    <text evidence="1">PPIases accelerate the folding of proteins. It catalyzes the cis-trans isomerization of proline imidic peptide bonds in oligopeptides.</text>
</comment>
<feature type="signal peptide" evidence="7">
    <location>
        <begin position="1"/>
        <end position="19"/>
    </location>
</feature>
<name>A0A2G0CC22_9BACT</name>